<gene>
    <name evidence="1" type="ORF">ECPE_LOCUS5458</name>
</gene>
<dbReference type="SUPFAM" id="SSF50978">
    <property type="entry name" value="WD40 repeat-like"/>
    <property type="match status" value="1"/>
</dbReference>
<dbReference type="InterPro" id="IPR015943">
    <property type="entry name" value="WD40/YVTN_repeat-like_dom_sf"/>
</dbReference>
<name>A0A183AES3_9TREM</name>
<proteinExistence type="predicted"/>
<dbReference type="OrthoDB" id="5594999at2759"/>
<keyword evidence="2" id="KW-1185">Reference proteome</keyword>
<dbReference type="InterPro" id="IPR036322">
    <property type="entry name" value="WD40_repeat_dom_sf"/>
</dbReference>
<reference evidence="1 2" key="2">
    <citation type="submission" date="2018-11" db="EMBL/GenBank/DDBJ databases">
        <authorList>
            <consortium name="Pathogen Informatics"/>
        </authorList>
    </citation>
    <scope>NUCLEOTIDE SEQUENCE [LARGE SCALE GENOMIC DNA]</scope>
    <source>
        <strain evidence="1 2">Egypt</strain>
    </source>
</reference>
<accession>A0A183AES3</accession>
<dbReference type="WBParaSite" id="ECPE_0000547101-mRNA-1">
    <property type="protein sequence ID" value="ECPE_0000547101-mRNA-1"/>
    <property type="gene ID" value="ECPE_0000547101"/>
</dbReference>
<sequence>MGSLESLSGHPDLPRACYLDLQLTDFHGQTLSVTASTSRGELRCWLLHWPPRVDPDEWVTDLQWVLPVEPIPPYQTITKPALNCLSVLEPVGMADTSRHLIVGVDDGSVRVASVGALCCQNSSSVPHEPRWVASAVHHFATVLRLCTLPTRGDQSERMFVTLSADQRLILWSFNRSTGALTPSHRVMLSGLGDPHGMHIVTVPCVSDQVIKSPEHFRTYILTTGVGSALLELSSM</sequence>
<evidence type="ECO:0000313" key="3">
    <source>
        <dbReference type="WBParaSite" id="ECPE_0000547101-mRNA-1"/>
    </source>
</evidence>
<protein>
    <submittedName>
        <fullName evidence="3">WD_REPEATS_REGION domain-containing protein</fullName>
    </submittedName>
</protein>
<evidence type="ECO:0000313" key="2">
    <source>
        <dbReference type="Proteomes" id="UP000272942"/>
    </source>
</evidence>
<evidence type="ECO:0000313" key="1">
    <source>
        <dbReference type="EMBL" id="VDP75577.1"/>
    </source>
</evidence>
<dbReference type="AlphaFoldDB" id="A0A183AES3"/>
<dbReference type="Proteomes" id="UP000272942">
    <property type="component" value="Unassembled WGS sequence"/>
</dbReference>
<dbReference type="EMBL" id="UZAN01042313">
    <property type="protein sequence ID" value="VDP75577.1"/>
    <property type="molecule type" value="Genomic_DNA"/>
</dbReference>
<organism evidence="3">
    <name type="scientific">Echinostoma caproni</name>
    <dbReference type="NCBI Taxonomy" id="27848"/>
    <lineage>
        <taxon>Eukaryota</taxon>
        <taxon>Metazoa</taxon>
        <taxon>Spiralia</taxon>
        <taxon>Lophotrochozoa</taxon>
        <taxon>Platyhelminthes</taxon>
        <taxon>Trematoda</taxon>
        <taxon>Digenea</taxon>
        <taxon>Plagiorchiida</taxon>
        <taxon>Echinostomata</taxon>
        <taxon>Echinostomatoidea</taxon>
        <taxon>Echinostomatidae</taxon>
        <taxon>Echinostoma</taxon>
    </lineage>
</organism>
<dbReference type="Gene3D" id="2.130.10.10">
    <property type="entry name" value="YVTN repeat-like/Quinoprotein amine dehydrogenase"/>
    <property type="match status" value="1"/>
</dbReference>
<reference evidence="3" key="1">
    <citation type="submission" date="2016-06" db="UniProtKB">
        <authorList>
            <consortium name="WormBaseParasite"/>
        </authorList>
    </citation>
    <scope>IDENTIFICATION</scope>
</reference>